<dbReference type="Gene3D" id="2.60.120.330">
    <property type="entry name" value="B-lactam Antibiotic, Isopenicillin N Synthase, Chain"/>
    <property type="match status" value="1"/>
</dbReference>
<dbReference type="PROSITE" id="PS51471">
    <property type="entry name" value="FE2OG_OXY"/>
    <property type="match status" value="1"/>
</dbReference>
<evidence type="ECO:0000256" key="3">
    <source>
        <dbReference type="ARBA" id="ARBA00023002"/>
    </source>
</evidence>
<evidence type="ECO:0000256" key="4">
    <source>
        <dbReference type="ARBA" id="ARBA00023004"/>
    </source>
</evidence>
<evidence type="ECO:0000256" key="2">
    <source>
        <dbReference type="ARBA" id="ARBA00022723"/>
    </source>
</evidence>
<gene>
    <name evidence="7" type="ORF">DKG75_05075</name>
</gene>
<dbReference type="GO" id="GO:0016491">
    <property type="term" value="F:oxidoreductase activity"/>
    <property type="evidence" value="ECO:0007669"/>
    <property type="project" value="UniProtKB-KW"/>
</dbReference>
<evidence type="ECO:0000259" key="6">
    <source>
        <dbReference type="PROSITE" id="PS51471"/>
    </source>
</evidence>
<dbReference type="Pfam" id="PF14226">
    <property type="entry name" value="DIOX_N"/>
    <property type="match status" value="1"/>
</dbReference>
<evidence type="ECO:0000313" key="8">
    <source>
        <dbReference type="Proteomes" id="UP000246077"/>
    </source>
</evidence>
<keyword evidence="4 5" id="KW-0408">Iron</keyword>
<keyword evidence="3 5" id="KW-0560">Oxidoreductase</keyword>
<dbReference type="Proteomes" id="UP000246077">
    <property type="component" value="Unassembled WGS sequence"/>
</dbReference>
<keyword evidence="8" id="KW-1185">Reference proteome</keyword>
<dbReference type="InterPro" id="IPR026992">
    <property type="entry name" value="DIOX_N"/>
</dbReference>
<dbReference type="PANTHER" id="PTHR10209:SF885">
    <property type="entry name" value="2OG-FE(II) OXYGENASE FAMILY, PUTATIVE (AFU_ORTHOLOGUE AFUA_2G00750)-RELATED"/>
    <property type="match status" value="1"/>
</dbReference>
<evidence type="ECO:0000313" key="7">
    <source>
        <dbReference type="EMBL" id="PWR23924.1"/>
    </source>
</evidence>
<feature type="domain" description="Fe2OG dioxygenase" evidence="6">
    <location>
        <begin position="177"/>
        <end position="276"/>
    </location>
</feature>
<evidence type="ECO:0000256" key="1">
    <source>
        <dbReference type="ARBA" id="ARBA00008056"/>
    </source>
</evidence>
<dbReference type="Pfam" id="PF03171">
    <property type="entry name" value="2OG-FeII_Oxy"/>
    <property type="match status" value="1"/>
</dbReference>
<dbReference type="RefSeq" id="WP_109919955.1">
    <property type="nucleotide sequence ID" value="NZ_QGLF01000001.1"/>
</dbReference>
<sequence length="352" mass="38743">MAKPGNFTSLPVIDISPLFGDDPDARARVVADLGRTAREIGFLYVTGHGMAPGLFDDLLATAKDFFARPLDEKMQVYIGKSSNHRGYVPTGEEVIYGGVPDQKEAYDLSIDLPADDPDYLAGNPMLGPNQWPALPGFREKVGAYYDGVMSVGRVLLRGFAEALGQDPSLFDSYVTKPPSQLRLVHYPYNEKAPGNALGISPHTDMEVFTLLRVTAPGLEVMNGAGEWIDVPPLDNAFVVNLGDMMEAWTNGEFIATSHRVRKVREERYSFPLFFSVDYHTEVAPLPMFVTGDKPARKPVVAGEHLFQVTAQGFVYLQKRIAEGRLVLPDNASNLHQFGQHARHEAEALAPAR</sequence>
<dbReference type="InterPro" id="IPR044861">
    <property type="entry name" value="IPNS-like_FE2OG_OXY"/>
</dbReference>
<organism evidence="7 8">
    <name type="scientific">Zavarzinia compransoris</name>
    <dbReference type="NCBI Taxonomy" id="1264899"/>
    <lineage>
        <taxon>Bacteria</taxon>
        <taxon>Pseudomonadati</taxon>
        <taxon>Pseudomonadota</taxon>
        <taxon>Alphaproteobacteria</taxon>
        <taxon>Rhodospirillales</taxon>
        <taxon>Zavarziniaceae</taxon>
        <taxon>Zavarzinia</taxon>
    </lineage>
</organism>
<accession>A0A317ECA9</accession>
<dbReference type="InterPro" id="IPR027443">
    <property type="entry name" value="IPNS-like_sf"/>
</dbReference>
<name>A0A317ECA9_9PROT</name>
<dbReference type="PANTHER" id="PTHR10209">
    <property type="entry name" value="OXIDOREDUCTASE, 2OG-FE II OXYGENASE FAMILY PROTEIN"/>
    <property type="match status" value="1"/>
</dbReference>
<keyword evidence="2 5" id="KW-0479">Metal-binding</keyword>
<dbReference type="OrthoDB" id="21825at2"/>
<proteinExistence type="inferred from homology"/>
<dbReference type="GO" id="GO:0046872">
    <property type="term" value="F:metal ion binding"/>
    <property type="evidence" value="ECO:0007669"/>
    <property type="project" value="UniProtKB-KW"/>
</dbReference>
<comment type="caution">
    <text evidence="7">The sequence shown here is derived from an EMBL/GenBank/DDBJ whole genome shotgun (WGS) entry which is preliminary data.</text>
</comment>
<dbReference type="InterPro" id="IPR005123">
    <property type="entry name" value="Oxoglu/Fe-dep_dioxygenase_dom"/>
</dbReference>
<dbReference type="AlphaFoldDB" id="A0A317ECA9"/>
<dbReference type="EMBL" id="QGLF01000001">
    <property type="protein sequence ID" value="PWR23924.1"/>
    <property type="molecule type" value="Genomic_DNA"/>
</dbReference>
<dbReference type="PRINTS" id="PR00682">
    <property type="entry name" value="IPNSYNTHASE"/>
</dbReference>
<comment type="similarity">
    <text evidence="1 5">Belongs to the iron/ascorbate-dependent oxidoreductase family.</text>
</comment>
<reference evidence="8" key="1">
    <citation type="submission" date="2018-05" db="EMBL/GenBank/DDBJ databases">
        <title>Zavarzinia sp. HR-AS.</title>
        <authorList>
            <person name="Lee Y."/>
            <person name="Jeon C.O."/>
        </authorList>
    </citation>
    <scope>NUCLEOTIDE SEQUENCE [LARGE SCALE GENOMIC DNA]</scope>
    <source>
        <strain evidence="8">DSM 1231</strain>
    </source>
</reference>
<dbReference type="SUPFAM" id="SSF51197">
    <property type="entry name" value="Clavaminate synthase-like"/>
    <property type="match status" value="1"/>
</dbReference>
<evidence type="ECO:0000256" key="5">
    <source>
        <dbReference type="RuleBase" id="RU003682"/>
    </source>
</evidence>
<protein>
    <submittedName>
        <fullName evidence="7">2OG-Fe(II) oxygenase</fullName>
    </submittedName>
</protein>